<comment type="caution">
    <text evidence="2">The sequence shown here is derived from an EMBL/GenBank/DDBJ whole genome shotgun (WGS) entry which is preliminary data.</text>
</comment>
<dbReference type="AlphaFoldDB" id="A0A4R6Z734"/>
<evidence type="ECO:0000313" key="3">
    <source>
        <dbReference type="Proteomes" id="UP000295293"/>
    </source>
</evidence>
<dbReference type="EMBL" id="SNZH01000002">
    <property type="protein sequence ID" value="TDR47389.1"/>
    <property type="molecule type" value="Genomic_DNA"/>
</dbReference>
<feature type="chain" id="PRO_5020711319" description="G8 domain-containing protein" evidence="1">
    <location>
        <begin position="24"/>
        <end position="306"/>
    </location>
</feature>
<keyword evidence="3" id="KW-1185">Reference proteome</keyword>
<protein>
    <recommendedName>
        <fullName evidence="4">G8 domain-containing protein</fullName>
    </recommendedName>
</protein>
<reference evidence="2 3" key="1">
    <citation type="submission" date="2019-03" db="EMBL/GenBank/DDBJ databases">
        <title>Genomic Encyclopedia of Type Strains, Phase IV (KMG-IV): sequencing the most valuable type-strain genomes for metagenomic binning, comparative biology and taxonomic classification.</title>
        <authorList>
            <person name="Goeker M."/>
        </authorList>
    </citation>
    <scope>NUCLEOTIDE SEQUENCE [LARGE SCALE GENOMIC DNA]</scope>
    <source>
        <strain evidence="2 3">DSM 21667</strain>
    </source>
</reference>
<sequence>MIAIRHLCALTLLLCAAPGATYAAQSVRSGDWADPATWGGAVPGSTEDAIIRAGHTVTLTTEPPRASVQVDSGGSLLIAETGRLQICVGCVFSNSGSVEVSGTLTLGEDSSGATYRNWAAFLVNAGGSVVVTRNAIFENAQRTLTNNGHITNNGQLKNVRNGNSMLINNGTIDNNGILLNDVEMTNTGTITIGLVDIDLGLFSSSYRFYSDGGTITTYPGAIWTSTEIFNLTDGARFYNYGSFRPTGGIHHILSGSEFHNHNEVAGATSMMADGGIFYTYCDATQNTVYGTVVDVCADTLFKNGME</sequence>
<evidence type="ECO:0000256" key="1">
    <source>
        <dbReference type="SAM" id="SignalP"/>
    </source>
</evidence>
<evidence type="ECO:0000313" key="2">
    <source>
        <dbReference type="EMBL" id="TDR47389.1"/>
    </source>
</evidence>
<accession>A0A4R6Z734</accession>
<organism evidence="2 3">
    <name type="scientific">Tahibacter aquaticus</name>
    <dbReference type="NCBI Taxonomy" id="520092"/>
    <lineage>
        <taxon>Bacteria</taxon>
        <taxon>Pseudomonadati</taxon>
        <taxon>Pseudomonadota</taxon>
        <taxon>Gammaproteobacteria</taxon>
        <taxon>Lysobacterales</taxon>
        <taxon>Rhodanobacteraceae</taxon>
        <taxon>Tahibacter</taxon>
    </lineage>
</organism>
<proteinExistence type="predicted"/>
<dbReference type="Proteomes" id="UP000295293">
    <property type="component" value="Unassembled WGS sequence"/>
</dbReference>
<gene>
    <name evidence="2" type="ORF">DFR29_10248</name>
</gene>
<keyword evidence="1" id="KW-0732">Signal</keyword>
<feature type="signal peptide" evidence="1">
    <location>
        <begin position="1"/>
        <end position="23"/>
    </location>
</feature>
<dbReference type="OrthoDB" id="220114at2"/>
<name>A0A4R6Z734_9GAMM</name>
<evidence type="ECO:0008006" key="4">
    <source>
        <dbReference type="Google" id="ProtNLM"/>
    </source>
</evidence>
<dbReference type="RefSeq" id="WP_133817119.1">
    <property type="nucleotide sequence ID" value="NZ_SNZH01000002.1"/>
</dbReference>